<dbReference type="GO" id="GO:0016810">
    <property type="term" value="F:hydrolase activity, acting on carbon-nitrogen (but not peptide) bonds"/>
    <property type="evidence" value="ECO:0007669"/>
    <property type="project" value="InterPro"/>
</dbReference>
<gene>
    <name evidence="3" type="ORF">APZ16_02510</name>
</gene>
<accession>A0A147JXX6</accession>
<dbReference type="InterPro" id="IPR032466">
    <property type="entry name" value="Metal_Hydrolase"/>
</dbReference>
<evidence type="ECO:0000313" key="3">
    <source>
        <dbReference type="EMBL" id="KUO41390.1"/>
    </source>
</evidence>
<evidence type="ECO:0000259" key="2">
    <source>
        <dbReference type="Pfam" id="PF01979"/>
    </source>
</evidence>
<keyword evidence="1" id="KW-0378">Hydrolase</keyword>
<dbReference type="Proteomes" id="UP000074294">
    <property type="component" value="Unassembled WGS sequence"/>
</dbReference>
<comment type="caution">
    <text evidence="3">The sequence shown here is derived from an EMBL/GenBank/DDBJ whole genome shotgun (WGS) entry which is preliminary data.</text>
</comment>
<dbReference type="AlphaFoldDB" id="A0A147JXX6"/>
<proteinExistence type="predicted"/>
<reference evidence="3 4" key="1">
    <citation type="journal article" date="2016" name="Nat. Microbiol.">
        <title>Genomic inference of the metabolism of cosmopolitan subsurface Archaea, Hadesarchaea.</title>
        <authorList>
            <person name="Baker B.J."/>
            <person name="Saw J.H."/>
            <person name="Lind A.E."/>
            <person name="Lazar C.S."/>
            <person name="Hinrichs K.-U."/>
            <person name="Teske A.P."/>
            <person name="Ettema T.J."/>
        </authorList>
    </citation>
    <scope>NUCLEOTIDE SEQUENCE [LARGE SCALE GENOMIC DNA]</scope>
</reference>
<evidence type="ECO:0000256" key="1">
    <source>
        <dbReference type="ARBA" id="ARBA00022801"/>
    </source>
</evidence>
<dbReference type="STRING" id="1776334.APZ16_02510"/>
<dbReference type="Gene3D" id="2.30.40.10">
    <property type="entry name" value="Urease, subunit C, domain 1"/>
    <property type="match status" value="1"/>
</dbReference>
<dbReference type="InterPro" id="IPR050287">
    <property type="entry name" value="MTA/SAH_deaminase"/>
</dbReference>
<dbReference type="SUPFAM" id="SSF51556">
    <property type="entry name" value="Metallo-dependent hydrolases"/>
    <property type="match status" value="1"/>
</dbReference>
<name>A0A147JXX6_HADYE</name>
<dbReference type="Gene3D" id="3.20.20.140">
    <property type="entry name" value="Metal-dependent hydrolases"/>
    <property type="match status" value="1"/>
</dbReference>
<dbReference type="InterPro" id="IPR006680">
    <property type="entry name" value="Amidohydro-rel"/>
</dbReference>
<dbReference type="SUPFAM" id="SSF51338">
    <property type="entry name" value="Composite domain of metallo-dependent hydrolases"/>
    <property type="match status" value="1"/>
</dbReference>
<dbReference type="CDD" id="cd01298">
    <property type="entry name" value="ATZ_TRZ_like"/>
    <property type="match status" value="1"/>
</dbReference>
<dbReference type="PANTHER" id="PTHR43794:SF11">
    <property type="entry name" value="AMIDOHYDROLASE-RELATED DOMAIN-CONTAINING PROTEIN"/>
    <property type="match status" value="1"/>
</dbReference>
<dbReference type="EMBL" id="LQMQ01000022">
    <property type="protein sequence ID" value="KUO41390.1"/>
    <property type="molecule type" value="Genomic_DNA"/>
</dbReference>
<sequence>MSETTLIKNGIVITVDRNRRIFEDGAVVIQGDRIIDLGKTHQVLKKKYRVDRVIDARKKAVIPGLVNTHIHSDLIRGTADDMPLIEWLDYYISPWHWVVTPEIAHAAAMLTYAEALKSGTTCLADMFRYMHRCADAVKEIGIRAVLAPMAADSPVHKYESFEENEKLVRSRNGYAQGRVKVWFGIEWAFYSSDDHINKVVDGAKKYHTGIHIHSSEVKDEWQLAMKRFGKHPIEAFADFGLLGKNTLIAHACWLTERERQLLGQTKTNIAHCAVSNQKLADGVCPVPELIKYGANVSLGTDGLKENNTADMFEVMKFASLLQKVTRLDATVLPAYQVLEMATIKGAKSLGWDKEIGSLEVGKKADLILVDLNKLRTTPVIFGEFFNVVSHLVYACHGDDVETVFVDGRMVMENHVLKNVDEQQIIDLATKITPGILERRKQFQPRKKVLPARKR</sequence>
<dbReference type="Pfam" id="PF01979">
    <property type="entry name" value="Amidohydro_1"/>
    <property type="match status" value="1"/>
</dbReference>
<evidence type="ECO:0000313" key="4">
    <source>
        <dbReference type="Proteomes" id="UP000074294"/>
    </source>
</evidence>
<organism evidence="3 4">
    <name type="scientific">Hadarchaeum yellowstonense</name>
    <dbReference type="NCBI Taxonomy" id="1776334"/>
    <lineage>
        <taxon>Archaea</taxon>
        <taxon>Methanobacteriati</taxon>
        <taxon>Candidatus Hadarchaeota</taxon>
        <taxon>Candidatus Hadarchaeia</taxon>
        <taxon>Candidatus Hadarchaeales</taxon>
        <taxon>Candidatus Hadarchaeaceae</taxon>
        <taxon>Candidatus Hadarchaeum</taxon>
    </lineage>
</organism>
<dbReference type="InterPro" id="IPR011059">
    <property type="entry name" value="Metal-dep_hydrolase_composite"/>
</dbReference>
<protein>
    <recommendedName>
        <fullName evidence="2">Amidohydrolase-related domain-containing protein</fullName>
    </recommendedName>
</protein>
<dbReference type="PANTHER" id="PTHR43794">
    <property type="entry name" value="AMINOHYDROLASE SSNA-RELATED"/>
    <property type="match status" value="1"/>
</dbReference>
<feature type="domain" description="Amidohydrolase-related" evidence="2">
    <location>
        <begin position="61"/>
        <end position="410"/>
    </location>
</feature>